<accession>A0AAJ1F7J5</accession>
<proteinExistence type="predicted"/>
<reference evidence="1" key="1">
    <citation type="submission" date="2022-01" db="EMBL/GenBank/DDBJ databases">
        <title>Collection of gut derived symbiotic bacterial strains cultured from healthy donors.</title>
        <authorList>
            <person name="Lin H."/>
            <person name="Kohout C."/>
            <person name="Waligurski E."/>
            <person name="Pamer E.G."/>
        </authorList>
    </citation>
    <scope>NUCLEOTIDE SEQUENCE</scope>
    <source>
        <strain evidence="1">DFI.7.46</strain>
    </source>
</reference>
<dbReference type="RefSeq" id="WP_238127661.1">
    <property type="nucleotide sequence ID" value="NZ_JAKNHJ010000004.1"/>
</dbReference>
<sequence>MFCGFHISLLGKPDSPLPEITEDSEPLVNAIYAWQHTFIDNFPERCDSGETWQVAEVTVKPGLQHTEATAYFIAPSFTDSPAAISQTLEAFWKATEKLYQLQISEVIFQFDPTTSADFSQLTPNFSSYHAAAQWMDSELIPASTIANLSVTADTRLPGEVARETIAFINSCGISVTDDTSRGSVLPKNTNAKIPEDRYRALIPGWDSISVSWLLAALVASYAPKIREKLTISIGLAPLPGDSK</sequence>
<evidence type="ECO:0000313" key="1">
    <source>
        <dbReference type="EMBL" id="MCG4617423.1"/>
    </source>
</evidence>
<dbReference type="AlphaFoldDB" id="A0AAJ1F7J5"/>
<evidence type="ECO:0000313" key="2">
    <source>
        <dbReference type="Proteomes" id="UP001200537"/>
    </source>
</evidence>
<name>A0AAJ1F7J5_9ACTO</name>
<gene>
    <name evidence="1" type="ORF">L0M99_02790</name>
</gene>
<protein>
    <submittedName>
        <fullName evidence="1">Uncharacterized protein</fullName>
    </submittedName>
</protein>
<dbReference type="EMBL" id="JAKNHJ010000004">
    <property type="protein sequence ID" value="MCG4617423.1"/>
    <property type="molecule type" value="Genomic_DNA"/>
</dbReference>
<dbReference type="Proteomes" id="UP001200537">
    <property type="component" value="Unassembled WGS sequence"/>
</dbReference>
<comment type="caution">
    <text evidence="1">The sequence shown here is derived from an EMBL/GenBank/DDBJ whole genome shotgun (WGS) entry which is preliminary data.</text>
</comment>
<organism evidence="1 2">
    <name type="scientific">Varibaculum cambriense</name>
    <dbReference type="NCBI Taxonomy" id="184870"/>
    <lineage>
        <taxon>Bacteria</taxon>
        <taxon>Bacillati</taxon>
        <taxon>Actinomycetota</taxon>
        <taxon>Actinomycetes</taxon>
        <taxon>Actinomycetales</taxon>
        <taxon>Actinomycetaceae</taxon>
        <taxon>Varibaculum</taxon>
    </lineage>
</organism>